<dbReference type="InParanoid" id="A0A2K1QUV3"/>
<dbReference type="InterPro" id="IPR016024">
    <property type="entry name" value="ARM-type_fold"/>
</dbReference>
<reference evidence="3 4" key="1">
    <citation type="submission" date="2017-06" db="EMBL/GenBank/DDBJ databases">
        <title>Draft genome sequence of a variant of Elsinoe murrayae.</title>
        <authorList>
            <person name="Cheng Q."/>
        </authorList>
    </citation>
    <scope>NUCLEOTIDE SEQUENCE [LARGE SCALE GENOMIC DNA]</scope>
    <source>
        <strain evidence="3 4">CQ-2017a</strain>
    </source>
</reference>
<feature type="compositionally biased region" description="Polar residues" evidence="2">
    <location>
        <begin position="832"/>
        <end position="843"/>
    </location>
</feature>
<dbReference type="EMBL" id="NKHZ01000039">
    <property type="protein sequence ID" value="PNS18846.1"/>
    <property type="molecule type" value="Genomic_DNA"/>
</dbReference>
<proteinExistence type="predicted"/>
<dbReference type="AlphaFoldDB" id="A0A2K1QUV3"/>
<dbReference type="GO" id="GO:0051726">
    <property type="term" value="P:regulation of cell cycle"/>
    <property type="evidence" value="ECO:0007669"/>
    <property type="project" value="TreeGrafter"/>
</dbReference>
<feature type="region of interest" description="Disordered" evidence="2">
    <location>
        <begin position="888"/>
        <end position="909"/>
    </location>
</feature>
<evidence type="ECO:0000313" key="3">
    <source>
        <dbReference type="EMBL" id="PNS18846.1"/>
    </source>
</evidence>
<dbReference type="STRING" id="2082308.A0A2K1QUV3"/>
<dbReference type="PANTHER" id="PTHR15154">
    <property type="entry name" value="HAMARTIN"/>
    <property type="match status" value="1"/>
</dbReference>
<feature type="compositionally biased region" description="Basic and acidic residues" evidence="2">
    <location>
        <begin position="899"/>
        <end position="908"/>
    </location>
</feature>
<feature type="region of interest" description="Disordered" evidence="2">
    <location>
        <begin position="930"/>
        <end position="957"/>
    </location>
</feature>
<feature type="coiled-coil region" evidence="1">
    <location>
        <begin position="613"/>
        <end position="671"/>
    </location>
</feature>
<evidence type="ECO:0000256" key="1">
    <source>
        <dbReference type="SAM" id="Coils"/>
    </source>
</evidence>
<name>A0A2K1QUV3_9PEZI</name>
<feature type="compositionally biased region" description="Low complexity" evidence="2">
    <location>
        <begin position="888"/>
        <end position="897"/>
    </location>
</feature>
<feature type="compositionally biased region" description="Low complexity" evidence="2">
    <location>
        <begin position="470"/>
        <end position="483"/>
    </location>
</feature>
<dbReference type="Proteomes" id="UP000243797">
    <property type="component" value="Unassembled WGS sequence"/>
</dbReference>
<protein>
    <submittedName>
        <fullName evidence="3">Tuberous sclerosis 1</fullName>
    </submittedName>
</protein>
<keyword evidence="4" id="KW-1185">Reference proteome</keyword>
<dbReference type="Pfam" id="PF04388">
    <property type="entry name" value="Hamartin"/>
    <property type="match status" value="2"/>
</dbReference>
<accession>A0A2K1QUV3</accession>
<dbReference type="PANTHER" id="PTHR15154:SF2">
    <property type="entry name" value="HAMARTIN"/>
    <property type="match status" value="1"/>
</dbReference>
<dbReference type="OrthoDB" id="6022054at2759"/>
<comment type="caution">
    <text evidence="3">The sequence shown here is derived from an EMBL/GenBank/DDBJ whole genome shotgun (WGS) entry which is preliminary data.</text>
</comment>
<organism evidence="3 4">
    <name type="scientific">Sphaceloma murrayae</name>
    <dbReference type="NCBI Taxonomy" id="2082308"/>
    <lineage>
        <taxon>Eukaryota</taxon>
        <taxon>Fungi</taxon>
        <taxon>Dikarya</taxon>
        <taxon>Ascomycota</taxon>
        <taxon>Pezizomycotina</taxon>
        <taxon>Dothideomycetes</taxon>
        <taxon>Dothideomycetidae</taxon>
        <taxon>Myriangiales</taxon>
        <taxon>Elsinoaceae</taxon>
        <taxon>Sphaceloma</taxon>
    </lineage>
</organism>
<feature type="region of interest" description="Disordered" evidence="2">
    <location>
        <begin position="451"/>
        <end position="483"/>
    </location>
</feature>
<evidence type="ECO:0000313" key="4">
    <source>
        <dbReference type="Proteomes" id="UP000243797"/>
    </source>
</evidence>
<dbReference type="GO" id="GO:0032007">
    <property type="term" value="P:negative regulation of TOR signaling"/>
    <property type="evidence" value="ECO:0007669"/>
    <property type="project" value="TreeGrafter"/>
</dbReference>
<dbReference type="SUPFAM" id="SSF48371">
    <property type="entry name" value="ARM repeat"/>
    <property type="match status" value="1"/>
</dbReference>
<evidence type="ECO:0000256" key="2">
    <source>
        <dbReference type="SAM" id="MobiDB-lite"/>
    </source>
</evidence>
<feature type="region of interest" description="Disordered" evidence="2">
    <location>
        <begin position="811"/>
        <end position="855"/>
    </location>
</feature>
<dbReference type="InterPro" id="IPR007483">
    <property type="entry name" value="Hamartin"/>
</dbReference>
<keyword evidence="1" id="KW-0175">Coiled coil</keyword>
<sequence>MSGSSSDTVSLLSKTFAQPEISNDALTTLLQALEQFVGKHCDPEETQSAKVQDELRRLYNDYGDRDAAKLEAVVASLAVLEPYLRTTGDLQSWFELAITTVVEIQDNKRSFVQHTKDFVLVCASYDKDATGAAERALACQKMAHRLIEEYLKRTQALRKGDASMSARLQNRTQQSLQDMIVELGRRHPEPVFRALETSLTPPSSRFHTLQLLCAWLKYQHAHLDAVVNTDVIVILLKCLMNDRSTVMVSVGLQCLLMLLPHIPATVVSQLPRLFLIYSRCLCWEKFSATSSKAQRDLVTDDRLVNGSDDELEDLFTIDPTWAVVTSVPDAPEAAAPELLTYFTYLYGLYPINFMSYVRKPRRYLKQINFPGAENFDLDRNVIRKRTEQFQRAHLLHPSFFNTTAEEELTDGRWLKAEPSEVVAECLGLYSGMQAIPQSPGPAPSCKLPALPDSPTISARPAPLSPTRMVSSTSTTDPLSPSLSTAGLTGSIESLTKVSPVLSGDASFLQRELLVMRNELNFERYLKQQHVVAIGQLKRERIKAVTVEAETSTLYNANKRLQRKLEEASKFNEKLQKETQSRKTHARQSEDQLNAKIRALRSGLADQAALEHSLKKANGDIEILRELLSTSEARETRAQDKLGQQTEQLKELESLRTEVAALQQQIQGYRSVESDAGDARAELEMFKRDLELTKRMLDSRDQERERLKKSFQTKIAELEARDPASNSNGIPDQDLHHSLDEALSKITSIQRAWTETTQELQQMKLKYNDLLAATSFSRPVDGQVAQDHLLWQGPPVGATYLPTDYVRAMPVPISGTGHPRRPPRPDAFDARPQNYSPLSRSEGSATPAALPTEGGWEISTGSLPGSTMGNGYSVVSGWPSERMRVASSAFSTGSESSSLGKDRIGRGSEGRIFGRGMYRDLSRKEEAMKLTVAGGAQNGKTKTKAGEEKKGGVPQRAG</sequence>
<gene>
    <name evidence="3" type="ORF">CAC42_5385</name>
</gene>
<dbReference type="GO" id="GO:0033596">
    <property type="term" value="C:TSC1-TSC2 complex"/>
    <property type="evidence" value="ECO:0007669"/>
    <property type="project" value="TreeGrafter"/>
</dbReference>